<dbReference type="Pfam" id="PF03808">
    <property type="entry name" value="Glyco_tran_WecG"/>
    <property type="match status" value="1"/>
</dbReference>
<reference evidence="3 5" key="1">
    <citation type="journal article" date="2019" name="Nat. Med.">
        <title>A library of human gut bacterial isolates paired with longitudinal multiomics data enables mechanistic microbiome research.</title>
        <authorList>
            <person name="Poyet M."/>
            <person name="Groussin M."/>
            <person name="Gibbons S.M."/>
            <person name="Avila-Pacheco J."/>
            <person name="Jiang X."/>
            <person name="Kearney S.M."/>
            <person name="Perrotta A.R."/>
            <person name="Berdy B."/>
            <person name="Zhao S."/>
            <person name="Lieberman T.D."/>
            <person name="Swanson P.K."/>
            <person name="Smith M."/>
            <person name="Roesemann S."/>
            <person name="Alexander J.E."/>
            <person name="Rich S.A."/>
            <person name="Livny J."/>
            <person name="Vlamakis H."/>
            <person name="Clish C."/>
            <person name="Bullock K."/>
            <person name="Deik A."/>
            <person name="Scott J."/>
            <person name="Pierce K.A."/>
            <person name="Xavier R.J."/>
            <person name="Alm E.J."/>
        </authorList>
    </citation>
    <scope>NUCLEOTIDE SEQUENCE [LARGE SCALE GENOMIC DNA]</scope>
    <source>
        <strain evidence="3 5">BIOML-A160</strain>
    </source>
</reference>
<sequence length="252" mass="29815">MISRSVLIRKIISTEDFLLNEIFERQGQIYTFLNPVSYLFALENKELFGRFDGIFADGSILVLAIRLLYGKRVTRRSFDMTSIVPKLLDYAVENDKTIYIVASKQVATERAVEIIRKCYPAVRIIGYRNGYFSSEEEMRIEAEHIVELNPDFLIVGMGVLMQEDFLYRVKRNGYLGIGFTCGGFIHQTSKNEINYYPRWVDKMNMRFIYRICKEKHTRKRYLLAAFLFPLRFIEERVFGQRYDKQLCHQNEK</sequence>
<dbReference type="EMBL" id="VWLB01000072">
    <property type="protein sequence ID" value="KAA3921903.1"/>
    <property type="molecule type" value="Genomic_DNA"/>
</dbReference>
<dbReference type="GO" id="GO:0016758">
    <property type="term" value="F:hexosyltransferase activity"/>
    <property type="evidence" value="ECO:0007669"/>
    <property type="project" value="TreeGrafter"/>
</dbReference>
<dbReference type="AlphaFoldDB" id="A0A9P3ZSW5"/>
<organism evidence="3 5">
    <name type="scientific">Bacteroides ovatus</name>
    <dbReference type="NCBI Taxonomy" id="28116"/>
    <lineage>
        <taxon>Bacteria</taxon>
        <taxon>Pseudomonadati</taxon>
        <taxon>Bacteroidota</taxon>
        <taxon>Bacteroidia</taxon>
        <taxon>Bacteroidales</taxon>
        <taxon>Bacteroidaceae</taxon>
        <taxon>Bacteroides</taxon>
    </lineage>
</organism>
<dbReference type="Proteomes" id="UP000365824">
    <property type="component" value="Unassembled WGS sequence"/>
</dbReference>
<reference evidence="4" key="2">
    <citation type="submission" date="2022-10" db="EMBL/GenBank/DDBJ databases">
        <title>Human gut microbiome strain richness.</title>
        <authorList>
            <person name="Chen-Liaw A."/>
        </authorList>
    </citation>
    <scope>NUCLEOTIDE SEQUENCE</scope>
    <source>
        <strain evidence="4">F7_m1001271B151109d0_201107</strain>
    </source>
</reference>
<evidence type="ECO:0000313" key="5">
    <source>
        <dbReference type="Proteomes" id="UP000365824"/>
    </source>
</evidence>
<evidence type="ECO:0000313" key="4">
    <source>
        <dbReference type="EMBL" id="MDC2408730.1"/>
    </source>
</evidence>
<dbReference type="Proteomes" id="UP001214017">
    <property type="component" value="Unassembled WGS sequence"/>
</dbReference>
<gene>
    <name evidence="3" type="ORF">F3F25_26875</name>
    <name evidence="4" type="ORF">PO240_12680</name>
</gene>
<evidence type="ECO:0000256" key="2">
    <source>
        <dbReference type="ARBA" id="ARBA00022679"/>
    </source>
</evidence>
<accession>A0A9P3ZSW5</accession>
<comment type="caution">
    <text evidence="3">The sequence shown here is derived from an EMBL/GenBank/DDBJ whole genome shotgun (WGS) entry which is preliminary data.</text>
</comment>
<evidence type="ECO:0000313" key="3">
    <source>
        <dbReference type="EMBL" id="KAA3921903.1"/>
    </source>
</evidence>
<dbReference type="PANTHER" id="PTHR34136">
    <property type="match status" value="1"/>
</dbReference>
<name>A0A9P3ZSW5_BACOV</name>
<keyword evidence="2" id="KW-0808">Transferase</keyword>
<keyword evidence="1" id="KW-0328">Glycosyltransferase</keyword>
<evidence type="ECO:0000256" key="1">
    <source>
        <dbReference type="ARBA" id="ARBA00022676"/>
    </source>
</evidence>
<dbReference type="RefSeq" id="WP_060451173.1">
    <property type="nucleotide sequence ID" value="NZ_BAABYJ010000001.1"/>
</dbReference>
<dbReference type="PANTHER" id="PTHR34136:SF1">
    <property type="entry name" value="UDP-N-ACETYL-D-MANNOSAMINURONIC ACID TRANSFERASE"/>
    <property type="match status" value="1"/>
</dbReference>
<protein>
    <submittedName>
        <fullName evidence="3">WecB/TagA/CpsF family glycosyltransferase</fullName>
    </submittedName>
</protein>
<dbReference type="CDD" id="cd06533">
    <property type="entry name" value="Glyco_transf_WecG_TagA"/>
    <property type="match status" value="1"/>
</dbReference>
<dbReference type="EMBL" id="JAQNWR010000008">
    <property type="protein sequence ID" value="MDC2408730.1"/>
    <property type="molecule type" value="Genomic_DNA"/>
</dbReference>
<dbReference type="InterPro" id="IPR004629">
    <property type="entry name" value="WecG_TagA_CpsF"/>
</dbReference>
<proteinExistence type="predicted"/>